<dbReference type="Proteomes" id="UP000032522">
    <property type="component" value="Unassembled WGS sequence"/>
</dbReference>
<feature type="transmembrane region" description="Helical" evidence="6">
    <location>
        <begin position="12"/>
        <end position="36"/>
    </location>
</feature>
<dbReference type="PATRIC" id="fig|1462.6.peg.3887"/>
<evidence type="ECO:0000256" key="5">
    <source>
        <dbReference type="ARBA" id="ARBA00023136"/>
    </source>
</evidence>
<dbReference type="SUPFAM" id="SSF161098">
    <property type="entry name" value="MetI-like"/>
    <property type="match status" value="1"/>
</dbReference>
<dbReference type="GO" id="GO:0005886">
    <property type="term" value="C:plasma membrane"/>
    <property type="evidence" value="ECO:0007669"/>
    <property type="project" value="UniProtKB-SubCell"/>
</dbReference>
<dbReference type="GO" id="GO:0055085">
    <property type="term" value="P:transmembrane transport"/>
    <property type="evidence" value="ECO:0007669"/>
    <property type="project" value="InterPro"/>
</dbReference>
<protein>
    <submittedName>
        <fullName evidence="8">Binding--dependent transport system inner membrane component family protein</fullName>
    </submittedName>
</protein>
<reference evidence="8 9" key="1">
    <citation type="submission" date="2015-01" db="EMBL/GenBank/DDBJ databases">
        <authorList>
            <person name="Filippidou S."/>
            <person name="Jeanneret N."/>
            <person name="Russel-Delif L."/>
            <person name="Junier T."/>
            <person name="Wunderlin T."/>
            <person name="Molina V."/>
            <person name="Johnson S.L."/>
            <person name="Davenport K.W."/>
            <person name="Chain P.S."/>
            <person name="Dorador C."/>
            <person name="Junier P."/>
        </authorList>
    </citation>
    <scope>NUCLEOTIDE SEQUENCE [LARGE SCALE GENOMIC DNA]</scope>
    <source>
        <strain evidence="8 9">Et7/4</strain>
    </source>
</reference>
<keyword evidence="2 6" id="KW-0813">Transport</keyword>
<dbReference type="Gene3D" id="1.10.3720.10">
    <property type="entry name" value="MetI-like"/>
    <property type="match status" value="1"/>
</dbReference>
<evidence type="ECO:0000256" key="1">
    <source>
        <dbReference type="ARBA" id="ARBA00004141"/>
    </source>
</evidence>
<keyword evidence="4 6" id="KW-1133">Transmembrane helix</keyword>
<organism evidence="8 9">
    <name type="scientific">Geobacillus kaustophilus</name>
    <dbReference type="NCBI Taxonomy" id="1462"/>
    <lineage>
        <taxon>Bacteria</taxon>
        <taxon>Bacillati</taxon>
        <taxon>Bacillota</taxon>
        <taxon>Bacilli</taxon>
        <taxon>Bacillales</taxon>
        <taxon>Anoxybacillaceae</taxon>
        <taxon>Geobacillus</taxon>
        <taxon>Geobacillus thermoleovorans group</taxon>
    </lineage>
</organism>
<name>A0A0D8BXV8_GEOKU</name>
<dbReference type="EMBL" id="JYBP01000003">
    <property type="protein sequence ID" value="KJE28819.1"/>
    <property type="molecule type" value="Genomic_DNA"/>
</dbReference>
<dbReference type="InterPro" id="IPR035906">
    <property type="entry name" value="MetI-like_sf"/>
</dbReference>
<keyword evidence="3 6" id="KW-0812">Transmembrane</keyword>
<sequence>MEYAPNNRIMEWVRAAIESLASVPSIVFGLFGYALFVEYFQIGVTILGASITLALLNLPVLACVSEEAITAVPSAWREASFALGATKAQTIVKTVLPAALISF</sequence>
<dbReference type="PROSITE" id="PS50928">
    <property type="entry name" value="ABC_TM1"/>
    <property type="match status" value="1"/>
</dbReference>
<evidence type="ECO:0000256" key="4">
    <source>
        <dbReference type="ARBA" id="ARBA00022989"/>
    </source>
</evidence>
<evidence type="ECO:0000256" key="3">
    <source>
        <dbReference type="ARBA" id="ARBA00022692"/>
    </source>
</evidence>
<comment type="subcellular location">
    <subcellularLocation>
        <location evidence="6">Cell membrane</location>
        <topology evidence="6">Multi-pass membrane protein</topology>
    </subcellularLocation>
    <subcellularLocation>
        <location evidence="1">Membrane</location>
        <topology evidence="1">Multi-pass membrane protein</topology>
    </subcellularLocation>
</comment>
<proteinExistence type="inferred from homology"/>
<feature type="transmembrane region" description="Helical" evidence="6">
    <location>
        <begin position="42"/>
        <end position="64"/>
    </location>
</feature>
<feature type="domain" description="ABC transmembrane type-1" evidence="7">
    <location>
        <begin position="1"/>
        <end position="103"/>
    </location>
</feature>
<comment type="caution">
    <text evidence="8">The sequence shown here is derived from an EMBL/GenBank/DDBJ whole genome shotgun (WGS) entry which is preliminary data.</text>
</comment>
<dbReference type="CDD" id="cd06261">
    <property type="entry name" value="TM_PBP2"/>
    <property type="match status" value="1"/>
</dbReference>
<dbReference type="PANTHER" id="PTHR43470:SF3">
    <property type="entry name" value="PHOSPHATE TRANSPORT SYSTEM PERMEASE PROTEIN PSTA-RELATED"/>
    <property type="match status" value="1"/>
</dbReference>
<comment type="similarity">
    <text evidence="6">Belongs to the binding-protein-dependent transport system permease family.</text>
</comment>
<keyword evidence="5 6" id="KW-0472">Membrane</keyword>
<dbReference type="InterPro" id="IPR000515">
    <property type="entry name" value="MetI-like"/>
</dbReference>
<dbReference type="PANTHER" id="PTHR43470">
    <property type="entry name" value="PHOSPHATE TRANSPORT SYSTEM PERMEASE PROTEIN PSTA-RELATED"/>
    <property type="match status" value="1"/>
</dbReference>
<dbReference type="AlphaFoldDB" id="A0A0D8BXV8"/>
<dbReference type="Pfam" id="PF00528">
    <property type="entry name" value="BPD_transp_1"/>
    <property type="match status" value="1"/>
</dbReference>
<gene>
    <name evidence="8" type="ORF">LG52_3531</name>
</gene>
<accession>A0A0D8BXV8</accession>
<evidence type="ECO:0000256" key="2">
    <source>
        <dbReference type="ARBA" id="ARBA00022448"/>
    </source>
</evidence>
<evidence type="ECO:0000313" key="9">
    <source>
        <dbReference type="Proteomes" id="UP000032522"/>
    </source>
</evidence>
<evidence type="ECO:0000313" key="8">
    <source>
        <dbReference type="EMBL" id="KJE28819.1"/>
    </source>
</evidence>
<evidence type="ECO:0000259" key="7">
    <source>
        <dbReference type="PROSITE" id="PS50928"/>
    </source>
</evidence>
<evidence type="ECO:0000256" key="6">
    <source>
        <dbReference type="RuleBase" id="RU363032"/>
    </source>
</evidence>